<comment type="caution">
    <text evidence="3">The sequence shown here is derived from an EMBL/GenBank/DDBJ whole genome shotgun (WGS) entry which is preliminary data.</text>
</comment>
<evidence type="ECO:0000313" key="3">
    <source>
        <dbReference type="EMBL" id="PHT70052.1"/>
    </source>
</evidence>
<gene>
    <name evidence="3" type="ORF">T459_25156</name>
</gene>
<dbReference type="EMBL" id="AYRZ02000010">
    <property type="protein sequence ID" value="PHT70052.1"/>
    <property type="molecule type" value="Genomic_DNA"/>
</dbReference>
<dbReference type="InterPro" id="IPR029063">
    <property type="entry name" value="SAM-dependent_MTases_sf"/>
</dbReference>
<keyword evidence="4" id="KW-1185">Reference proteome</keyword>
<dbReference type="InterPro" id="IPR001077">
    <property type="entry name" value="COMT_C"/>
</dbReference>
<dbReference type="Gene3D" id="3.40.50.150">
    <property type="entry name" value="Vaccinia Virus protein VP39"/>
    <property type="match status" value="1"/>
</dbReference>
<reference evidence="3 4" key="2">
    <citation type="journal article" date="2017" name="Genome Biol.">
        <title>New reference genome sequences of hot pepper reveal the massive evolution of plant disease-resistance genes by retroduplication.</title>
        <authorList>
            <person name="Kim S."/>
            <person name="Park J."/>
            <person name="Yeom S.I."/>
            <person name="Kim Y.M."/>
            <person name="Seo E."/>
            <person name="Kim K.T."/>
            <person name="Kim M.S."/>
            <person name="Lee J.M."/>
            <person name="Cheong K."/>
            <person name="Shin H.S."/>
            <person name="Kim S.B."/>
            <person name="Han K."/>
            <person name="Lee J."/>
            <person name="Park M."/>
            <person name="Lee H.A."/>
            <person name="Lee H.Y."/>
            <person name="Lee Y."/>
            <person name="Oh S."/>
            <person name="Lee J.H."/>
            <person name="Choi E."/>
            <person name="Choi E."/>
            <person name="Lee S.E."/>
            <person name="Jeon J."/>
            <person name="Kim H."/>
            <person name="Choi G."/>
            <person name="Song H."/>
            <person name="Lee J."/>
            <person name="Lee S.C."/>
            <person name="Kwon J.K."/>
            <person name="Lee H.Y."/>
            <person name="Koo N."/>
            <person name="Hong Y."/>
            <person name="Kim R.W."/>
            <person name="Kang W.H."/>
            <person name="Huh J.H."/>
            <person name="Kang B.C."/>
            <person name="Yang T.J."/>
            <person name="Lee Y.H."/>
            <person name="Bennetzen J.L."/>
            <person name="Choi D."/>
        </authorList>
    </citation>
    <scope>NUCLEOTIDE SEQUENCE [LARGE SCALE GENOMIC DNA]</scope>
    <source>
        <strain evidence="4">cv. CM334</strain>
    </source>
</reference>
<proteinExistence type="predicted"/>
<protein>
    <recommendedName>
        <fullName evidence="2">O-methyltransferase C-terminal domain-containing protein</fullName>
    </recommendedName>
</protein>
<dbReference type="Pfam" id="PF00891">
    <property type="entry name" value="Methyltransf_2"/>
    <property type="match status" value="1"/>
</dbReference>
<dbReference type="Gramene" id="PHT70052">
    <property type="protein sequence ID" value="PHT70052"/>
    <property type="gene ID" value="T459_25156"/>
</dbReference>
<name>A0A2G2YJX2_CAPAN</name>
<feature type="compositionally biased region" description="Basic residues" evidence="1">
    <location>
        <begin position="1"/>
        <end position="22"/>
    </location>
</feature>
<evidence type="ECO:0000256" key="1">
    <source>
        <dbReference type="SAM" id="MobiDB-lite"/>
    </source>
</evidence>
<feature type="region of interest" description="Disordered" evidence="1">
    <location>
        <begin position="1"/>
        <end position="32"/>
    </location>
</feature>
<dbReference type="STRING" id="4072.A0A2G2YJX2"/>
<accession>A0A2G2YJX2</accession>
<organism evidence="3 4">
    <name type="scientific">Capsicum annuum</name>
    <name type="common">Capsicum pepper</name>
    <dbReference type="NCBI Taxonomy" id="4072"/>
    <lineage>
        <taxon>Eukaryota</taxon>
        <taxon>Viridiplantae</taxon>
        <taxon>Streptophyta</taxon>
        <taxon>Embryophyta</taxon>
        <taxon>Tracheophyta</taxon>
        <taxon>Spermatophyta</taxon>
        <taxon>Magnoliopsida</taxon>
        <taxon>eudicotyledons</taxon>
        <taxon>Gunneridae</taxon>
        <taxon>Pentapetalae</taxon>
        <taxon>asterids</taxon>
        <taxon>lamiids</taxon>
        <taxon>Solanales</taxon>
        <taxon>Solanaceae</taxon>
        <taxon>Solanoideae</taxon>
        <taxon>Capsiceae</taxon>
        <taxon>Capsicum</taxon>
    </lineage>
</organism>
<reference evidence="3 4" key="1">
    <citation type="journal article" date="2014" name="Nat. Genet.">
        <title>Genome sequence of the hot pepper provides insights into the evolution of pungency in Capsicum species.</title>
        <authorList>
            <person name="Kim S."/>
            <person name="Park M."/>
            <person name="Yeom S.I."/>
            <person name="Kim Y.M."/>
            <person name="Lee J.M."/>
            <person name="Lee H.A."/>
            <person name="Seo E."/>
            <person name="Choi J."/>
            <person name="Cheong K."/>
            <person name="Kim K.T."/>
            <person name="Jung K."/>
            <person name="Lee G.W."/>
            <person name="Oh S.K."/>
            <person name="Bae C."/>
            <person name="Kim S.B."/>
            <person name="Lee H.Y."/>
            <person name="Kim S.Y."/>
            <person name="Kim M.S."/>
            <person name="Kang B.C."/>
            <person name="Jo Y.D."/>
            <person name="Yang H.B."/>
            <person name="Jeong H.J."/>
            <person name="Kang W.H."/>
            <person name="Kwon J.K."/>
            <person name="Shin C."/>
            <person name="Lim J.Y."/>
            <person name="Park J.H."/>
            <person name="Huh J.H."/>
            <person name="Kim J.S."/>
            <person name="Kim B.D."/>
            <person name="Cohen O."/>
            <person name="Paran I."/>
            <person name="Suh M.C."/>
            <person name="Lee S.B."/>
            <person name="Kim Y.K."/>
            <person name="Shin Y."/>
            <person name="Noh S.J."/>
            <person name="Park J."/>
            <person name="Seo Y.S."/>
            <person name="Kwon S.Y."/>
            <person name="Kim H.A."/>
            <person name="Park J.M."/>
            <person name="Kim H.J."/>
            <person name="Choi S.B."/>
            <person name="Bosland P.W."/>
            <person name="Reeves G."/>
            <person name="Jo S.H."/>
            <person name="Lee B.W."/>
            <person name="Cho H.T."/>
            <person name="Choi H.S."/>
            <person name="Lee M.S."/>
            <person name="Yu Y."/>
            <person name="Do Choi Y."/>
            <person name="Park B.S."/>
            <person name="van Deynze A."/>
            <person name="Ashrafi H."/>
            <person name="Hill T."/>
            <person name="Kim W.T."/>
            <person name="Pai H.S."/>
            <person name="Ahn H.K."/>
            <person name="Yeam I."/>
            <person name="Giovannoni J.J."/>
            <person name="Rose J.K."/>
            <person name="Sorensen I."/>
            <person name="Lee S.J."/>
            <person name="Kim R.W."/>
            <person name="Choi I.Y."/>
            <person name="Choi B.S."/>
            <person name="Lim J.S."/>
            <person name="Lee Y.H."/>
            <person name="Choi D."/>
        </authorList>
    </citation>
    <scope>NUCLEOTIDE SEQUENCE [LARGE SCALE GENOMIC DNA]</scope>
    <source>
        <strain evidence="4">cv. CM334</strain>
    </source>
</reference>
<dbReference type="AlphaFoldDB" id="A0A2G2YJX2"/>
<evidence type="ECO:0000313" key="4">
    <source>
        <dbReference type="Proteomes" id="UP000222542"/>
    </source>
</evidence>
<evidence type="ECO:0000259" key="2">
    <source>
        <dbReference type="Pfam" id="PF00891"/>
    </source>
</evidence>
<dbReference type="Proteomes" id="UP000222542">
    <property type="component" value="Unassembled WGS sequence"/>
</dbReference>
<dbReference type="SUPFAM" id="SSF53335">
    <property type="entry name" value="S-adenosyl-L-methionine-dependent methyltransferases"/>
    <property type="match status" value="1"/>
</dbReference>
<dbReference type="GO" id="GO:0008171">
    <property type="term" value="F:O-methyltransferase activity"/>
    <property type="evidence" value="ECO:0007669"/>
    <property type="project" value="InterPro"/>
</dbReference>
<sequence length="268" mass="29286">MKKLRQNHAKKYMKKNGSKKRGSNSPASKAPAKRRRIVEAIFRDELPKFQCVITELGASLRVGENSETLETHTLGGVGKFFVRDEDGASMGPLLALLQDKVFSNSCHCLKLLKNCYKALPDNGKVIVVEANLPAKPDTDTTVIGASQGDLIRILGEWIMMLYEGYTSFKSSGNNSKRLENDHGDVLSLDILSLGCANCVVSFSLFDGSLASVLVGWSLGLAILCARDCVVASIIPQRDFSSLRNRGWSGWLDRVRVELTCDGPFSSVA</sequence>
<feature type="domain" description="O-methyltransferase C-terminal" evidence="2">
    <location>
        <begin position="106"/>
        <end position="142"/>
    </location>
</feature>